<keyword evidence="5" id="KW-0675">Receptor</keyword>
<comment type="caution">
    <text evidence="5">The sequence shown here is derived from an EMBL/GenBank/DDBJ whole genome shotgun (WGS) entry which is preliminary data.</text>
</comment>
<dbReference type="InterPro" id="IPR006311">
    <property type="entry name" value="TAT_signal"/>
</dbReference>
<evidence type="ECO:0000256" key="1">
    <source>
        <dbReference type="ARBA" id="ARBA00009023"/>
    </source>
</evidence>
<dbReference type="NCBIfam" id="NF037995">
    <property type="entry name" value="TRAP_S1"/>
    <property type="match status" value="1"/>
</dbReference>
<dbReference type="InterPro" id="IPR004682">
    <property type="entry name" value="TRAP_DctP"/>
</dbReference>
<evidence type="ECO:0000313" key="6">
    <source>
        <dbReference type="Proteomes" id="UP001519290"/>
    </source>
</evidence>
<organism evidence="5 6">
    <name type="scientific">Brachybacterium sacelli</name>
    <dbReference type="NCBI Taxonomy" id="173364"/>
    <lineage>
        <taxon>Bacteria</taxon>
        <taxon>Bacillati</taxon>
        <taxon>Actinomycetota</taxon>
        <taxon>Actinomycetes</taxon>
        <taxon>Micrococcales</taxon>
        <taxon>Dermabacteraceae</taxon>
        <taxon>Brachybacterium</taxon>
    </lineage>
</organism>
<dbReference type="PIRSF" id="PIRSF006470">
    <property type="entry name" value="DctB"/>
    <property type="match status" value="1"/>
</dbReference>
<dbReference type="InterPro" id="IPR018389">
    <property type="entry name" value="DctP_fam"/>
</dbReference>
<dbReference type="InterPro" id="IPR038404">
    <property type="entry name" value="TRAP_DctP_sf"/>
</dbReference>
<feature type="signal peptide" evidence="4">
    <location>
        <begin position="1"/>
        <end position="31"/>
    </location>
</feature>
<feature type="chain" id="PRO_5047447978" evidence="4">
    <location>
        <begin position="32"/>
        <end position="343"/>
    </location>
</feature>
<keyword evidence="2" id="KW-0813">Transport</keyword>
<reference evidence="5 6" key="1">
    <citation type="submission" date="2021-03" db="EMBL/GenBank/DDBJ databases">
        <title>Sequencing the genomes of 1000 actinobacteria strains.</title>
        <authorList>
            <person name="Klenk H.-P."/>
        </authorList>
    </citation>
    <scope>NUCLEOTIDE SEQUENCE [LARGE SCALE GENOMIC DNA]</scope>
    <source>
        <strain evidence="5 6">DSM 14566</strain>
    </source>
</reference>
<proteinExistence type="inferred from homology"/>
<evidence type="ECO:0000256" key="3">
    <source>
        <dbReference type="ARBA" id="ARBA00022729"/>
    </source>
</evidence>
<dbReference type="Gene3D" id="3.40.190.170">
    <property type="entry name" value="Bacterial extracellular solute-binding protein, family 7"/>
    <property type="match status" value="1"/>
</dbReference>
<keyword evidence="6" id="KW-1185">Reference proteome</keyword>
<dbReference type="PANTHER" id="PTHR33376">
    <property type="match status" value="1"/>
</dbReference>
<dbReference type="CDD" id="cd13603">
    <property type="entry name" value="PBP2_TRAP_Siap_TeaA_like"/>
    <property type="match status" value="1"/>
</dbReference>
<evidence type="ECO:0000256" key="4">
    <source>
        <dbReference type="SAM" id="SignalP"/>
    </source>
</evidence>
<dbReference type="PANTHER" id="PTHR33376:SF7">
    <property type="entry name" value="C4-DICARBOXYLATE-BINDING PROTEIN DCTB"/>
    <property type="match status" value="1"/>
</dbReference>
<dbReference type="PROSITE" id="PS51318">
    <property type="entry name" value="TAT"/>
    <property type="match status" value="1"/>
</dbReference>
<gene>
    <name evidence="5" type="ORF">JOF43_001491</name>
</gene>
<dbReference type="Pfam" id="PF03480">
    <property type="entry name" value="DctP"/>
    <property type="match status" value="1"/>
</dbReference>
<accession>A0ABS4X1C6</accession>
<comment type="similarity">
    <text evidence="1">Belongs to the bacterial solute-binding protein 7 family.</text>
</comment>
<dbReference type="RefSeq" id="WP_209900771.1">
    <property type="nucleotide sequence ID" value="NZ_BAAAJW010000002.1"/>
</dbReference>
<evidence type="ECO:0000313" key="5">
    <source>
        <dbReference type="EMBL" id="MBP2381534.1"/>
    </source>
</evidence>
<sequence>MAPPLTRRHFTTGLGMALAGAPLAACGAATAADDAERTLRLGMVAAEGSVQHRSAQLFAQEVIRATEGRLYVDVFPSGQLGSDETLGQSLAMGGLDLAFINQGSMAGLDPMLDFHYLPYIVTDYDEADRIFFGDGLIPRLMTETLASHDIRALGWYELEFRGVSTRDGLARSPEQLAGKKIRVPGSAAIGAFFEAAGAVAVTVSMPELYSALQQGTVDGQDNGMIITYDNRLHETNPFYTRTKHVYATGTIGMSEKVWPSLSSSDQDALLAAARTAQDWEVRAERELTEEYVANLRDDGAEVVELTDAELSEYRELGLAIWDDMTSIYGEGNIAALRDEVAAL</sequence>
<dbReference type="Proteomes" id="UP001519290">
    <property type="component" value="Unassembled WGS sequence"/>
</dbReference>
<protein>
    <submittedName>
        <fullName evidence="5">Tripartite ATP-independent transporter DctP family solute receptor</fullName>
    </submittedName>
</protein>
<keyword evidence="3 4" id="KW-0732">Signal</keyword>
<evidence type="ECO:0000256" key="2">
    <source>
        <dbReference type="ARBA" id="ARBA00022448"/>
    </source>
</evidence>
<name>A0ABS4X1C6_9MICO</name>
<dbReference type="EMBL" id="JAGIOD010000001">
    <property type="protein sequence ID" value="MBP2381534.1"/>
    <property type="molecule type" value="Genomic_DNA"/>
</dbReference>